<dbReference type="InterPro" id="IPR001606">
    <property type="entry name" value="ARID_dom"/>
</dbReference>
<feature type="compositionally biased region" description="Low complexity" evidence="1">
    <location>
        <begin position="248"/>
        <end position="283"/>
    </location>
</feature>
<dbReference type="EnsemblMetazoa" id="ASTEI11512-RA">
    <property type="protein sequence ID" value="ASTEI11512-PA"/>
    <property type="gene ID" value="ASTEI11512"/>
</dbReference>
<dbReference type="SUPFAM" id="SSF46774">
    <property type="entry name" value="ARID-like"/>
    <property type="match status" value="2"/>
</dbReference>
<accession>A0A182YSS6</accession>
<dbReference type="GO" id="GO:0045893">
    <property type="term" value="P:positive regulation of DNA-templated transcription"/>
    <property type="evidence" value="ECO:0007669"/>
    <property type="project" value="TreeGrafter"/>
</dbReference>
<proteinExistence type="predicted"/>
<evidence type="ECO:0000259" key="2">
    <source>
        <dbReference type="PROSITE" id="PS51011"/>
    </source>
</evidence>
<feature type="domain" description="ARID" evidence="2">
    <location>
        <begin position="10"/>
        <end position="140"/>
    </location>
</feature>
<name>A0A182YSS6_ANOST</name>
<dbReference type="PANTHER" id="PTHR12656:SF5">
    <property type="entry name" value="TRITHORAX GROUP PROTEIN OSA"/>
    <property type="match status" value="1"/>
</dbReference>
<protein>
    <recommendedName>
        <fullName evidence="2">ARID domain-containing protein</fullName>
    </recommendedName>
</protein>
<evidence type="ECO:0000313" key="4">
    <source>
        <dbReference type="Proteomes" id="UP000076408"/>
    </source>
</evidence>
<dbReference type="GO" id="GO:0006357">
    <property type="term" value="P:regulation of transcription by RNA polymerase II"/>
    <property type="evidence" value="ECO:0007669"/>
    <property type="project" value="TreeGrafter"/>
</dbReference>
<feature type="compositionally biased region" description="Low complexity" evidence="1">
    <location>
        <begin position="213"/>
        <end position="241"/>
    </location>
</feature>
<dbReference type="GO" id="GO:0005654">
    <property type="term" value="C:nucleoplasm"/>
    <property type="evidence" value="ECO:0007669"/>
    <property type="project" value="TreeGrafter"/>
</dbReference>
<reference evidence="4" key="1">
    <citation type="journal article" date="2014" name="Genome Biol.">
        <title>Genome analysis of a major urban malaria vector mosquito, Anopheles stephensi.</title>
        <authorList>
            <person name="Jiang X."/>
            <person name="Peery A."/>
            <person name="Hall A.B."/>
            <person name="Sharma A."/>
            <person name="Chen X.G."/>
            <person name="Waterhouse R.M."/>
            <person name="Komissarov A."/>
            <person name="Riehle M.M."/>
            <person name="Shouche Y."/>
            <person name="Sharakhova M.V."/>
            <person name="Lawson D."/>
            <person name="Pakpour N."/>
            <person name="Arensburger P."/>
            <person name="Davidson V.L."/>
            <person name="Eiglmeier K."/>
            <person name="Emrich S."/>
            <person name="George P."/>
            <person name="Kennedy R.C."/>
            <person name="Mane S.P."/>
            <person name="Maslen G."/>
            <person name="Oringanje C."/>
            <person name="Qi Y."/>
            <person name="Settlage R."/>
            <person name="Tojo M."/>
            <person name="Tubio J.M."/>
            <person name="Unger M.F."/>
            <person name="Wang B."/>
            <person name="Vernick K.D."/>
            <person name="Ribeiro J.M."/>
            <person name="James A.A."/>
            <person name="Michel K."/>
            <person name="Riehle M.A."/>
            <person name="Luckhart S."/>
            <person name="Sharakhov I.V."/>
            <person name="Tu Z."/>
        </authorList>
    </citation>
    <scope>NUCLEOTIDE SEQUENCE [LARGE SCALE GENOMIC DNA]</scope>
    <source>
        <strain evidence="4">Indian</strain>
    </source>
</reference>
<organism evidence="3 4">
    <name type="scientific">Anopheles stephensi</name>
    <name type="common">Indo-Pakistan malaria mosquito</name>
    <dbReference type="NCBI Taxonomy" id="30069"/>
    <lineage>
        <taxon>Eukaryota</taxon>
        <taxon>Metazoa</taxon>
        <taxon>Ecdysozoa</taxon>
        <taxon>Arthropoda</taxon>
        <taxon>Hexapoda</taxon>
        <taxon>Insecta</taxon>
        <taxon>Pterygota</taxon>
        <taxon>Neoptera</taxon>
        <taxon>Endopterygota</taxon>
        <taxon>Diptera</taxon>
        <taxon>Nematocera</taxon>
        <taxon>Culicoidea</taxon>
        <taxon>Culicidae</taxon>
        <taxon>Anophelinae</taxon>
        <taxon>Anopheles</taxon>
    </lineage>
</organism>
<dbReference type="GO" id="GO:0071565">
    <property type="term" value="C:nBAF complex"/>
    <property type="evidence" value="ECO:0007669"/>
    <property type="project" value="TreeGrafter"/>
</dbReference>
<dbReference type="PROSITE" id="PS51011">
    <property type="entry name" value="ARID"/>
    <property type="match status" value="1"/>
</dbReference>
<reference evidence="3" key="2">
    <citation type="submission" date="2020-05" db="UniProtKB">
        <authorList>
            <consortium name="EnsemblMetazoa"/>
        </authorList>
    </citation>
    <scope>IDENTIFICATION</scope>
    <source>
        <strain evidence="3">Indian</strain>
    </source>
</reference>
<dbReference type="GO" id="GO:0006338">
    <property type="term" value="P:chromatin remodeling"/>
    <property type="evidence" value="ECO:0007669"/>
    <property type="project" value="InterPro"/>
</dbReference>
<dbReference type="InterPro" id="IPR021906">
    <property type="entry name" value="BAF250/Osa"/>
</dbReference>
<dbReference type="GO" id="GO:0003677">
    <property type="term" value="F:DNA binding"/>
    <property type="evidence" value="ECO:0007669"/>
    <property type="project" value="InterPro"/>
</dbReference>
<dbReference type="GO" id="GO:0016514">
    <property type="term" value="C:SWI/SNF complex"/>
    <property type="evidence" value="ECO:0007669"/>
    <property type="project" value="InterPro"/>
</dbReference>
<dbReference type="SMART" id="SM01014">
    <property type="entry name" value="ARID"/>
    <property type="match status" value="1"/>
</dbReference>
<dbReference type="AlphaFoldDB" id="A0A182YSS6"/>
<dbReference type="CDD" id="cd16865">
    <property type="entry name" value="ARID_ARID1A-like"/>
    <property type="match status" value="1"/>
</dbReference>
<dbReference type="Gene3D" id="1.10.150.60">
    <property type="entry name" value="ARID DNA-binding domain"/>
    <property type="match status" value="1"/>
</dbReference>
<dbReference type="GO" id="GO:0031491">
    <property type="term" value="F:nucleosome binding"/>
    <property type="evidence" value="ECO:0007669"/>
    <property type="project" value="TreeGrafter"/>
</dbReference>
<dbReference type="Pfam" id="PF01388">
    <property type="entry name" value="ARID"/>
    <property type="match status" value="2"/>
</dbReference>
<sequence length="283" mass="30643">MNKLYEMDDKPDRRVFLDKLLAYMDERRSPITACPTISKTPLDLYKLYVYVQERGGFVEVCKLKLIREWLSVQRGCLRAFSFSFSLPSFLLSPPKSLKVTKSKTWKDIAGMLGIGASSSAAYTLRKHYTKNLLPFECKFDRGGIDPGPIIAQVEAGSKKKSAKTTSVPSPGKNLQHSDLLNRAPHPTTGRFLTGSSNSQDSFPAPGSSSASMDGYGPYPGSGYPPGSTPDYVQQQQQQQQGTAGGPPGAATLPGAQPGPGQQQTPQPQQRPPSQQGGTQSPHP</sequence>
<keyword evidence="4" id="KW-1185">Reference proteome</keyword>
<dbReference type="GO" id="GO:0035060">
    <property type="term" value="C:brahma complex"/>
    <property type="evidence" value="ECO:0007669"/>
    <property type="project" value="InterPro"/>
</dbReference>
<dbReference type="Proteomes" id="UP000076408">
    <property type="component" value="Unassembled WGS sequence"/>
</dbReference>
<evidence type="ECO:0000256" key="1">
    <source>
        <dbReference type="SAM" id="MobiDB-lite"/>
    </source>
</evidence>
<feature type="region of interest" description="Disordered" evidence="1">
    <location>
        <begin position="154"/>
        <end position="283"/>
    </location>
</feature>
<dbReference type="PANTHER" id="PTHR12656">
    <property type="entry name" value="BRG-1 ASSOCIATED FACTOR 250 BAF250"/>
    <property type="match status" value="1"/>
</dbReference>
<evidence type="ECO:0000313" key="3">
    <source>
        <dbReference type="EnsemblMetazoa" id="ASTEI11512-PA"/>
    </source>
</evidence>
<dbReference type="SMART" id="SM00501">
    <property type="entry name" value="BRIGHT"/>
    <property type="match status" value="1"/>
</dbReference>
<dbReference type="VEuPathDB" id="VectorBase:ASTEI20_044966"/>
<dbReference type="InterPro" id="IPR036431">
    <property type="entry name" value="ARID_dom_sf"/>
</dbReference>
<dbReference type="VEuPathDB" id="VectorBase:ASTEI11512"/>
<dbReference type="STRING" id="30069.A0A182YSS6"/>
<feature type="compositionally biased region" description="Polar residues" evidence="1">
    <location>
        <begin position="193"/>
        <end position="211"/>
    </location>
</feature>
<dbReference type="VEuPathDB" id="VectorBase:ASTE003077"/>